<dbReference type="OrthoDB" id="2422317at2759"/>
<evidence type="ECO:0000313" key="2">
    <source>
        <dbReference type="EMBL" id="CAG8735537.1"/>
    </source>
</evidence>
<accession>A0A9N9NIB4</accession>
<reference evidence="2" key="1">
    <citation type="submission" date="2021-06" db="EMBL/GenBank/DDBJ databases">
        <authorList>
            <person name="Kallberg Y."/>
            <person name="Tangrot J."/>
            <person name="Rosling A."/>
        </authorList>
    </citation>
    <scope>NUCLEOTIDE SEQUENCE</scope>
    <source>
        <strain evidence="2">CL551</strain>
    </source>
</reference>
<feature type="region of interest" description="Disordered" evidence="1">
    <location>
        <begin position="215"/>
        <end position="269"/>
    </location>
</feature>
<feature type="non-terminal residue" evidence="2">
    <location>
        <position position="476"/>
    </location>
</feature>
<protein>
    <submittedName>
        <fullName evidence="2">10462_t:CDS:1</fullName>
    </submittedName>
</protein>
<dbReference type="AlphaFoldDB" id="A0A9N9NIB4"/>
<feature type="region of interest" description="Disordered" evidence="1">
    <location>
        <begin position="380"/>
        <end position="401"/>
    </location>
</feature>
<feature type="region of interest" description="Disordered" evidence="1">
    <location>
        <begin position="427"/>
        <end position="455"/>
    </location>
</feature>
<evidence type="ECO:0000256" key="1">
    <source>
        <dbReference type="SAM" id="MobiDB-lite"/>
    </source>
</evidence>
<comment type="caution">
    <text evidence="2">The sequence shown here is derived from an EMBL/GenBank/DDBJ whole genome shotgun (WGS) entry which is preliminary data.</text>
</comment>
<dbReference type="Proteomes" id="UP000789342">
    <property type="component" value="Unassembled WGS sequence"/>
</dbReference>
<dbReference type="EMBL" id="CAJVPV010028048">
    <property type="protein sequence ID" value="CAG8735537.1"/>
    <property type="molecule type" value="Genomic_DNA"/>
</dbReference>
<feature type="compositionally biased region" description="Basic and acidic residues" evidence="1">
    <location>
        <begin position="380"/>
        <end position="393"/>
    </location>
</feature>
<feature type="compositionally biased region" description="Polar residues" evidence="1">
    <location>
        <begin position="239"/>
        <end position="269"/>
    </location>
</feature>
<evidence type="ECO:0000313" key="3">
    <source>
        <dbReference type="Proteomes" id="UP000789342"/>
    </source>
</evidence>
<feature type="compositionally biased region" description="Low complexity" evidence="1">
    <location>
        <begin position="224"/>
        <end position="233"/>
    </location>
</feature>
<gene>
    <name evidence="2" type="ORF">AMORRO_LOCUS14344</name>
</gene>
<keyword evidence="3" id="KW-1185">Reference proteome</keyword>
<proteinExistence type="predicted"/>
<feature type="non-terminal residue" evidence="2">
    <location>
        <position position="1"/>
    </location>
</feature>
<organism evidence="2 3">
    <name type="scientific">Acaulospora morrowiae</name>
    <dbReference type="NCBI Taxonomy" id="94023"/>
    <lineage>
        <taxon>Eukaryota</taxon>
        <taxon>Fungi</taxon>
        <taxon>Fungi incertae sedis</taxon>
        <taxon>Mucoromycota</taxon>
        <taxon>Glomeromycotina</taxon>
        <taxon>Glomeromycetes</taxon>
        <taxon>Diversisporales</taxon>
        <taxon>Acaulosporaceae</taxon>
        <taxon>Acaulospora</taxon>
    </lineage>
</organism>
<name>A0A9N9NIB4_9GLOM</name>
<sequence length="476" mass="52924">QWEFSNSNFLRNQPDLLYFVTRKKGKDTENIKEPNEVDINHILNEIASIKKHQMTISVDLKNIQRDNQILWQETVTARDRHRRQQETIDKILRFLASVFSADKKRAIVPKKRRLLLGNSDTDYGNQEMIGSVNDWALGNEGQGVATSNPSASENELNRLMNNPAALSILASLAVNDPTSTNQLDLLNSLSTTSSDVIDDFLDPSNFSSLLQPQSDQVLNQTVPSSDDSSSSSSALANEKTLNSDSLVSSTARNSPASTTASIPNNNKSSDAINAQYKVPEQRAIKNNVVPGASSLLNQNESIFNTNGSINNIEDRINALDSNVDYLTSLTAQLGYDPENNEDLELENGTGDDFLSYYDANFNPTEQDRQMLFSIMDSGKSADADTHKDEETHKARASTAETTKTVTPYVPPMVQYPPQYYAREYTNNREALGTRDTNQLKTSMEEKDEDDESTTTIDELNIDDLLANLDDDNPFIG</sequence>